<reference key="1">
    <citation type="journal article" date="2011" name="Mol. Biol. Evol.">
        <title>Unity in variety -- the pan-genome of the Chlamydiae.</title>
        <authorList>
            <person name="Collingro A."/>
            <person name="Tischler P."/>
            <person name="Weinmaier T."/>
            <person name="Penz T."/>
            <person name="Heinz E."/>
            <person name="Brunham R.C."/>
            <person name="Read T.D."/>
            <person name="Bavoil P.M."/>
            <person name="Sachse K."/>
            <person name="Kahane S."/>
            <person name="Friedman M.G."/>
            <person name="Rattei T."/>
            <person name="Myers G.S.A."/>
            <person name="Horn M."/>
        </authorList>
    </citation>
    <scope>NUCLEOTIDE SEQUENCE</scope>
    <source>
        <strain>UV7</strain>
    </source>
</reference>
<dbReference type="STRING" id="765952.PUV_13880"/>
<organism evidence="1 2">
    <name type="scientific">Parachlamydia acanthamoebae (strain UV7)</name>
    <dbReference type="NCBI Taxonomy" id="765952"/>
    <lineage>
        <taxon>Bacteria</taxon>
        <taxon>Pseudomonadati</taxon>
        <taxon>Chlamydiota</taxon>
        <taxon>Chlamydiia</taxon>
        <taxon>Parachlamydiales</taxon>
        <taxon>Parachlamydiaceae</taxon>
        <taxon>Parachlamydia</taxon>
    </lineage>
</organism>
<dbReference type="AlphaFoldDB" id="F8KZJ8"/>
<dbReference type="KEGG" id="puv:PUV_13880"/>
<dbReference type="Proteomes" id="UP000000495">
    <property type="component" value="Chromosome"/>
</dbReference>
<sequence>MNKEKYKHITYDLTLNFGQLLARLNPEMTFVTLQAQGLTAGSKEGRIAWARVKKGHRKCLIAIV</sequence>
<protein>
    <submittedName>
        <fullName evidence="1">Uncharacterized protein</fullName>
    </submittedName>
</protein>
<gene>
    <name evidence="1" type="ordered locus">PUV_13880</name>
</gene>
<dbReference type="OrthoDB" id="9798632at2"/>
<evidence type="ECO:0000313" key="1">
    <source>
        <dbReference type="EMBL" id="CCB86338.1"/>
    </source>
</evidence>
<reference evidence="1 2" key="2">
    <citation type="journal article" date="2011" name="Mol. Biol. Evol.">
        <title>Unity in variety--the pan-genome of the Chlamydiae.</title>
        <authorList>
            <person name="Collingro A."/>
            <person name="Tischler P."/>
            <person name="Weinmaier T."/>
            <person name="Penz T."/>
            <person name="Heinz E."/>
            <person name="Brunham R.C."/>
            <person name="Read T.D."/>
            <person name="Bavoil P.M."/>
            <person name="Sachse K."/>
            <person name="Kahane S."/>
            <person name="Friedman M.G."/>
            <person name="Rattei T."/>
            <person name="Myers G.S."/>
            <person name="Horn M."/>
        </authorList>
    </citation>
    <scope>NUCLEOTIDE SEQUENCE [LARGE SCALE GENOMIC DNA]</scope>
    <source>
        <strain evidence="2">UV7</strain>
    </source>
</reference>
<keyword evidence="2" id="KW-1185">Reference proteome</keyword>
<dbReference type="HOGENOM" id="CLU_2863734_0_0_0"/>
<dbReference type="EMBL" id="FR872580">
    <property type="protein sequence ID" value="CCB86338.1"/>
    <property type="molecule type" value="Genomic_DNA"/>
</dbReference>
<accession>F8KZJ8</accession>
<evidence type="ECO:0000313" key="2">
    <source>
        <dbReference type="Proteomes" id="UP000000495"/>
    </source>
</evidence>
<proteinExistence type="predicted"/>
<dbReference type="eggNOG" id="COG0702">
    <property type="taxonomic scope" value="Bacteria"/>
</dbReference>
<dbReference type="RefSeq" id="WP_013924914.1">
    <property type="nucleotide sequence ID" value="NC_015702.1"/>
</dbReference>
<name>F8KZJ8_PARAV</name>